<keyword evidence="3" id="KW-0964">Secreted</keyword>
<organism evidence="6 7">
    <name type="scientific">Gryllus longicercus</name>
    <dbReference type="NCBI Taxonomy" id="2509291"/>
    <lineage>
        <taxon>Eukaryota</taxon>
        <taxon>Metazoa</taxon>
        <taxon>Ecdysozoa</taxon>
        <taxon>Arthropoda</taxon>
        <taxon>Hexapoda</taxon>
        <taxon>Insecta</taxon>
        <taxon>Pterygota</taxon>
        <taxon>Neoptera</taxon>
        <taxon>Polyneoptera</taxon>
        <taxon>Orthoptera</taxon>
        <taxon>Ensifera</taxon>
        <taxon>Gryllidea</taxon>
        <taxon>Grylloidea</taxon>
        <taxon>Gryllidae</taxon>
        <taxon>Gryllinae</taxon>
        <taxon>Gryllus</taxon>
    </lineage>
</organism>
<feature type="compositionally biased region" description="Low complexity" evidence="4">
    <location>
        <begin position="26"/>
        <end position="35"/>
    </location>
</feature>
<dbReference type="SUPFAM" id="SSF81296">
    <property type="entry name" value="E set domains"/>
    <property type="match status" value="1"/>
</dbReference>
<feature type="domain" description="MD-2-related lipid-recognition" evidence="5">
    <location>
        <begin position="98"/>
        <end position="221"/>
    </location>
</feature>
<dbReference type="InterPro" id="IPR003172">
    <property type="entry name" value="ML_dom"/>
</dbReference>
<reference evidence="6 7" key="1">
    <citation type="submission" date="2024-03" db="EMBL/GenBank/DDBJ databases">
        <title>The genome assembly and annotation of the cricket Gryllus longicercus Weissman &amp; Gray.</title>
        <authorList>
            <person name="Szrajer S."/>
            <person name="Gray D."/>
            <person name="Ylla G."/>
        </authorList>
    </citation>
    <scope>NUCLEOTIDE SEQUENCE [LARGE SCALE GENOMIC DNA]</scope>
    <source>
        <strain evidence="6">DAG 2021-001</strain>
        <tissue evidence="6">Whole body minus gut</tissue>
    </source>
</reference>
<gene>
    <name evidence="6" type="ORF">R5R35_007708</name>
</gene>
<evidence type="ECO:0000259" key="5">
    <source>
        <dbReference type="SMART" id="SM00737"/>
    </source>
</evidence>
<dbReference type="GO" id="GO:0032934">
    <property type="term" value="F:sterol binding"/>
    <property type="evidence" value="ECO:0007669"/>
    <property type="project" value="InterPro"/>
</dbReference>
<evidence type="ECO:0000256" key="3">
    <source>
        <dbReference type="ARBA" id="ARBA00022525"/>
    </source>
</evidence>
<dbReference type="Proteomes" id="UP001378592">
    <property type="component" value="Unassembled WGS sequence"/>
</dbReference>
<dbReference type="GO" id="GO:0015918">
    <property type="term" value="P:sterol transport"/>
    <property type="evidence" value="ECO:0007669"/>
    <property type="project" value="InterPro"/>
</dbReference>
<feature type="region of interest" description="Disordered" evidence="4">
    <location>
        <begin position="19"/>
        <end position="64"/>
    </location>
</feature>
<comment type="subcellular location">
    <subcellularLocation>
        <location evidence="1">Secreted</location>
    </subcellularLocation>
</comment>
<sequence length="224" mass="23561">MAARVVTEWDRRVESTALTKPNFPPRAAGRTSAGGARKHGKVPGLGRRYLAGGAGATPPSRPGSAMIGRLSSPARAAALAALLALAGLPLAAPNLTNVRDCGSTSKVIDATVADCEEAPCRVERGSNVTVNIIFQASNLTESLRPEVVGVVSGFELPIAELDHEDGCDRLLKGACPLDEGDEAEYTATFLLDPLFPKIKGEVRWHLFDEFNATVVCISIDAEAV</sequence>
<dbReference type="EMBL" id="JAZDUA010000725">
    <property type="protein sequence ID" value="KAK7789642.1"/>
    <property type="molecule type" value="Genomic_DNA"/>
</dbReference>
<dbReference type="InterPro" id="IPR014756">
    <property type="entry name" value="Ig_E-set"/>
</dbReference>
<dbReference type="Pfam" id="PF02221">
    <property type="entry name" value="E1_DerP2_DerF2"/>
    <property type="match status" value="1"/>
</dbReference>
<accession>A0AAN9V6W2</accession>
<dbReference type="PANTHER" id="PTHR11306">
    <property type="entry name" value="NIEMANN PICK TYPE C2 PROTEIN NPC2-RELATED"/>
    <property type="match status" value="1"/>
</dbReference>
<comment type="similarity">
    <text evidence="2">Belongs to the NPC2 family.</text>
</comment>
<protein>
    <recommendedName>
        <fullName evidence="5">MD-2-related lipid-recognition domain-containing protein</fullName>
    </recommendedName>
</protein>
<proteinExistence type="inferred from homology"/>
<dbReference type="SMART" id="SM00737">
    <property type="entry name" value="ML"/>
    <property type="match status" value="1"/>
</dbReference>
<evidence type="ECO:0000313" key="7">
    <source>
        <dbReference type="Proteomes" id="UP001378592"/>
    </source>
</evidence>
<evidence type="ECO:0000313" key="6">
    <source>
        <dbReference type="EMBL" id="KAK7789642.1"/>
    </source>
</evidence>
<dbReference type="GO" id="GO:0005576">
    <property type="term" value="C:extracellular region"/>
    <property type="evidence" value="ECO:0007669"/>
    <property type="project" value="UniProtKB-SubCell"/>
</dbReference>
<dbReference type="AlphaFoldDB" id="A0AAN9V6W2"/>
<dbReference type="PANTHER" id="PTHR11306:SF36">
    <property type="entry name" value="NIEMANN-PICK TYPE C-2C-RELATED"/>
    <property type="match status" value="1"/>
</dbReference>
<dbReference type="Gene3D" id="2.60.40.770">
    <property type="match status" value="1"/>
</dbReference>
<dbReference type="InterPro" id="IPR039670">
    <property type="entry name" value="NPC2-like"/>
</dbReference>
<evidence type="ECO:0000256" key="1">
    <source>
        <dbReference type="ARBA" id="ARBA00004613"/>
    </source>
</evidence>
<keyword evidence="7" id="KW-1185">Reference proteome</keyword>
<evidence type="ECO:0000256" key="2">
    <source>
        <dbReference type="ARBA" id="ARBA00006370"/>
    </source>
</evidence>
<evidence type="ECO:0000256" key="4">
    <source>
        <dbReference type="SAM" id="MobiDB-lite"/>
    </source>
</evidence>
<dbReference type="FunFam" id="2.60.40.770:FF:000001">
    <property type="entry name" value="NPC intracellular cholesterol transporter 2"/>
    <property type="match status" value="1"/>
</dbReference>
<comment type="caution">
    <text evidence="6">The sequence shown here is derived from an EMBL/GenBank/DDBJ whole genome shotgun (WGS) entry which is preliminary data.</text>
</comment>
<name>A0AAN9V6W2_9ORTH</name>